<dbReference type="PANTHER" id="PTHR43033:SF1">
    <property type="entry name" value="TRNA(ILE)-LYSIDINE SYNTHASE-RELATED"/>
    <property type="match status" value="1"/>
</dbReference>
<keyword evidence="4 6" id="KW-0067">ATP-binding</keyword>
<evidence type="ECO:0000313" key="8">
    <source>
        <dbReference type="EMBL" id="WLP85548.1"/>
    </source>
</evidence>
<comment type="subcellular location">
    <subcellularLocation>
        <location evidence="6">Cytoplasm</location>
    </subcellularLocation>
</comment>
<evidence type="ECO:0000259" key="7">
    <source>
        <dbReference type="Pfam" id="PF01171"/>
    </source>
</evidence>
<name>A0ABY9HCZ2_9MOLU</name>
<comment type="domain">
    <text evidence="6">The N-terminal region contains the highly conserved SGGXDS motif, predicted to be a P-loop motif involved in ATP binding.</text>
</comment>
<keyword evidence="6" id="KW-0963">Cytoplasm</keyword>
<dbReference type="EMBL" id="CP132191">
    <property type="protein sequence ID" value="WLP85548.1"/>
    <property type="molecule type" value="Genomic_DNA"/>
</dbReference>
<dbReference type="InterPro" id="IPR011063">
    <property type="entry name" value="TilS/TtcA_N"/>
</dbReference>
<evidence type="ECO:0000256" key="1">
    <source>
        <dbReference type="ARBA" id="ARBA00022598"/>
    </source>
</evidence>
<dbReference type="Gene3D" id="3.40.50.620">
    <property type="entry name" value="HUPs"/>
    <property type="match status" value="1"/>
</dbReference>
<evidence type="ECO:0000313" key="9">
    <source>
        <dbReference type="Proteomes" id="UP001237011"/>
    </source>
</evidence>
<keyword evidence="3 6" id="KW-0547">Nucleotide-binding</keyword>
<feature type="binding site" evidence="6">
    <location>
        <begin position="13"/>
        <end position="18"/>
    </location>
    <ligand>
        <name>ATP</name>
        <dbReference type="ChEBI" id="CHEBI:30616"/>
    </ligand>
</feature>
<comment type="similarity">
    <text evidence="6">Belongs to the tRNA(Ile)-lysidine synthase family.</text>
</comment>
<keyword evidence="1 6" id="KW-0436">Ligase</keyword>
<comment type="function">
    <text evidence="6">Ligates lysine onto the cytidine present at position 34 of the AUA codon-specific tRNA(Ile) that contains the anticodon CAU, in an ATP-dependent manner. Cytidine is converted to lysidine, thus changing the amino acid specificity of the tRNA from methionine to isoleucine.</text>
</comment>
<feature type="domain" description="tRNA(Ile)-lysidine/2-thiocytidine synthase N-terminal" evidence="7">
    <location>
        <begin position="7"/>
        <end position="180"/>
    </location>
</feature>
<keyword evidence="2 6" id="KW-0819">tRNA processing</keyword>
<dbReference type="PANTHER" id="PTHR43033">
    <property type="entry name" value="TRNA(ILE)-LYSIDINE SYNTHASE-RELATED"/>
    <property type="match status" value="1"/>
</dbReference>
<proteinExistence type="inferred from homology"/>
<dbReference type="InterPro" id="IPR014729">
    <property type="entry name" value="Rossmann-like_a/b/a_fold"/>
</dbReference>
<accession>A0ABY9HCZ2</accession>
<reference evidence="8" key="1">
    <citation type="submission" date="2023-08" db="EMBL/GenBank/DDBJ databases">
        <title>Complete genome sequence of Mycoplasma seminis 2200.</title>
        <authorList>
            <person name="Spergser J."/>
        </authorList>
    </citation>
    <scope>NUCLEOTIDE SEQUENCE [LARGE SCALE GENOMIC DNA]</scope>
    <source>
        <strain evidence="8">2200</strain>
    </source>
</reference>
<evidence type="ECO:0000256" key="3">
    <source>
        <dbReference type="ARBA" id="ARBA00022741"/>
    </source>
</evidence>
<dbReference type="RefSeq" id="WP_305937980.1">
    <property type="nucleotide sequence ID" value="NZ_CP132191.1"/>
</dbReference>
<dbReference type="Pfam" id="PF01171">
    <property type="entry name" value="ATP_bind_3"/>
    <property type="match status" value="1"/>
</dbReference>
<evidence type="ECO:0000256" key="2">
    <source>
        <dbReference type="ARBA" id="ARBA00022694"/>
    </source>
</evidence>
<dbReference type="EC" id="6.3.4.19" evidence="6"/>
<gene>
    <name evidence="6 8" type="primary">tilS</name>
    <name evidence="8" type="ORF">Q8852_04500</name>
</gene>
<dbReference type="InterPro" id="IPR012094">
    <property type="entry name" value="tRNA_Ile_lys_synt"/>
</dbReference>
<evidence type="ECO:0000256" key="4">
    <source>
        <dbReference type="ARBA" id="ARBA00022840"/>
    </source>
</evidence>
<dbReference type="HAMAP" id="MF_01161">
    <property type="entry name" value="tRNA_Ile_lys_synt"/>
    <property type="match status" value="1"/>
</dbReference>
<dbReference type="CDD" id="cd01992">
    <property type="entry name" value="TilS_N"/>
    <property type="match status" value="1"/>
</dbReference>
<protein>
    <recommendedName>
        <fullName evidence="6">tRNA(Ile)-lysidine synthase</fullName>
        <ecNumber evidence="6">6.3.4.19</ecNumber>
    </recommendedName>
    <alternativeName>
        <fullName evidence="6">tRNA(Ile)-2-lysyl-cytidine synthase</fullName>
    </alternativeName>
    <alternativeName>
        <fullName evidence="6">tRNA(Ile)-lysidine synthetase</fullName>
    </alternativeName>
</protein>
<dbReference type="InterPro" id="IPR012795">
    <property type="entry name" value="tRNA_Ile_lys_synt_N"/>
</dbReference>
<sequence length="294" mass="35816">MQKRNNKYLIAVSGGSDSMFLLDRYKNENCVVAHVNYHQRDDSDIETDIVANFCKRYKIPLFVLHLAKEDYKQGNFEDWAREKRYEFFRKVYFENDCDTLLIAHNKDDFFESALMAWESNKKKDFFGIKKRNFIYGMNVYRPYVNKYWKDEIAFKCIKERIPFHIDSSNLHEQYKRNKIRLTYRHHKIRKIAWYLYFMQLNKKLQLETLKVNFLYQKWEKAQFSQDFFEKLSSKDKLVYKFINEHYENINLSKGKIKSIISFIISSNRTSQYKLNENNYLEKKKGKLIINNISK</sequence>
<organism evidence="8 9">
    <name type="scientific">Mycoplasma seminis</name>
    <dbReference type="NCBI Taxonomy" id="512749"/>
    <lineage>
        <taxon>Bacteria</taxon>
        <taxon>Bacillati</taxon>
        <taxon>Mycoplasmatota</taxon>
        <taxon>Mollicutes</taxon>
        <taxon>Mycoplasmataceae</taxon>
        <taxon>Mycoplasma</taxon>
    </lineage>
</organism>
<dbReference type="SUPFAM" id="SSF52402">
    <property type="entry name" value="Adenine nucleotide alpha hydrolases-like"/>
    <property type="match status" value="1"/>
</dbReference>
<keyword evidence="9" id="KW-1185">Reference proteome</keyword>
<evidence type="ECO:0000256" key="6">
    <source>
        <dbReference type="HAMAP-Rule" id="MF_01161"/>
    </source>
</evidence>
<dbReference type="Proteomes" id="UP001237011">
    <property type="component" value="Chromosome"/>
</dbReference>
<dbReference type="GO" id="GO:0032267">
    <property type="term" value="F:tRNA(Ile)-lysidine synthase activity"/>
    <property type="evidence" value="ECO:0007669"/>
    <property type="project" value="UniProtKB-EC"/>
</dbReference>
<evidence type="ECO:0000256" key="5">
    <source>
        <dbReference type="ARBA" id="ARBA00048539"/>
    </source>
</evidence>
<dbReference type="NCBIfam" id="TIGR02432">
    <property type="entry name" value="lysidine_TilS_N"/>
    <property type="match status" value="1"/>
</dbReference>
<comment type="catalytic activity">
    <reaction evidence="5 6">
        <text>cytidine(34) in tRNA(Ile2) + L-lysine + ATP = lysidine(34) in tRNA(Ile2) + AMP + diphosphate + H(+)</text>
        <dbReference type="Rhea" id="RHEA:43744"/>
        <dbReference type="Rhea" id="RHEA-COMP:10625"/>
        <dbReference type="Rhea" id="RHEA-COMP:10670"/>
        <dbReference type="ChEBI" id="CHEBI:15378"/>
        <dbReference type="ChEBI" id="CHEBI:30616"/>
        <dbReference type="ChEBI" id="CHEBI:32551"/>
        <dbReference type="ChEBI" id="CHEBI:33019"/>
        <dbReference type="ChEBI" id="CHEBI:82748"/>
        <dbReference type="ChEBI" id="CHEBI:83665"/>
        <dbReference type="ChEBI" id="CHEBI:456215"/>
        <dbReference type="EC" id="6.3.4.19"/>
    </reaction>
</comment>